<dbReference type="InterPro" id="IPR015424">
    <property type="entry name" value="PyrdxlP-dep_Trfase"/>
</dbReference>
<evidence type="ECO:0000256" key="2">
    <source>
        <dbReference type="ARBA" id="ARBA00022898"/>
    </source>
</evidence>
<proteinExistence type="inferred from homology"/>
<sequence>MTTQKNRPMGPMTTAIHAGEAPDPATGASAPPLHMSSTFVTDQVAGFSAHDLEGGDNGFLYARWDNPTVAMLEKKIAALQSTEACLCTASGMAAATAIFLTFLSAGDHVIVSDVSYAGVAELARETLPRFGVEVSAVNMSDLTAVAAAIRPNTRLIHTESPVNPIGRLTDLAAVSAFARAAGALHSSDATFASPLGMDTVALGVDLTMHSITKYIGGHGDAVGGAVAGRADLVARMRAEASIHHGGILSPFNAWLISRGAATLPLRMKAHQQGAQTVAEWLETHPQVTKVIYPGLASHPQADLAATQMRNTSGMISFQVGDAATGQRIAQQMIDRLQIVHYAVSLGHHRSLIFWMETAGLMDTSFHLKGDQLEAYRAYAGDGVFRLSVGLEEAPDVIADLDLALS</sequence>
<dbReference type="PANTHER" id="PTHR11808">
    <property type="entry name" value="TRANS-SULFURATION ENZYME FAMILY MEMBER"/>
    <property type="match status" value="1"/>
</dbReference>
<keyword evidence="2 3" id="KW-0663">Pyridoxal phosphate</keyword>
<dbReference type="GO" id="GO:0030170">
    <property type="term" value="F:pyridoxal phosphate binding"/>
    <property type="evidence" value="ECO:0007669"/>
    <property type="project" value="InterPro"/>
</dbReference>
<name>A0A366WNA6_9RHOB</name>
<evidence type="ECO:0000256" key="3">
    <source>
        <dbReference type="PIRSR" id="PIRSR001434-2"/>
    </source>
</evidence>
<dbReference type="OrthoDB" id="9805807at2"/>
<dbReference type="SUPFAM" id="SSF53383">
    <property type="entry name" value="PLP-dependent transferases"/>
    <property type="match status" value="1"/>
</dbReference>
<evidence type="ECO:0000313" key="6">
    <source>
        <dbReference type="EMBL" id="RBW50876.1"/>
    </source>
</evidence>
<dbReference type="InterPro" id="IPR000277">
    <property type="entry name" value="Cys/Met-Metab_PyrdxlP-dep_enz"/>
</dbReference>
<dbReference type="EMBL" id="QOCE01000047">
    <property type="protein sequence ID" value="RBW50876.1"/>
    <property type="molecule type" value="Genomic_DNA"/>
</dbReference>
<dbReference type="PROSITE" id="PS00868">
    <property type="entry name" value="CYS_MET_METAB_PP"/>
    <property type="match status" value="1"/>
</dbReference>
<dbReference type="Gene3D" id="3.90.1150.10">
    <property type="entry name" value="Aspartate Aminotransferase, domain 1"/>
    <property type="match status" value="1"/>
</dbReference>
<evidence type="ECO:0000256" key="1">
    <source>
        <dbReference type="ARBA" id="ARBA00001933"/>
    </source>
</evidence>
<comment type="caution">
    <text evidence="6">The sequence shown here is derived from an EMBL/GenBank/DDBJ whole genome shotgun (WGS) entry which is preliminary data.</text>
</comment>
<dbReference type="Proteomes" id="UP000252706">
    <property type="component" value="Unassembled WGS sequence"/>
</dbReference>
<dbReference type="GO" id="GO:0019346">
    <property type="term" value="P:transsulfuration"/>
    <property type="evidence" value="ECO:0007669"/>
    <property type="project" value="InterPro"/>
</dbReference>
<feature type="region of interest" description="Disordered" evidence="5">
    <location>
        <begin position="1"/>
        <end position="33"/>
    </location>
</feature>
<dbReference type="GO" id="GO:0016846">
    <property type="term" value="F:carbon-sulfur lyase activity"/>
    <property type="evidence" value="ECO:0007669"/>
    <property type="project" value="TreeGrafter"/>
</dbReference>
<evidence type="ECO:0000313" key="7">
    <source>
        <dbReference type="Proteomes" id="UP000252706"/>
    </source>
</evidence>
<dbReference type="InterPro" id="IPR015422">
    <property type="entry name" value="PyrdxlP-dep_Trfase_small"/>
</dbReference>
<protein>
    <submittedName>
        <fullName evidence="6">Cystathionine gamma-synthase</fullName>
    </submittedName>
</protein>
<accession>A0A366WNA6</accession>
<feature type="modified residue" description="N6-(pyridoxal phosphate)lysine" evidence="3">
    <location>
        <position position="213"/>
    </location>
</feature>
<dbReference type="GO" id="GO:0005737">
    <property type="term" value="C:cytoplasm"/>
    <property type="evidence" value="ECO:0007669"/>
    <property type="project" value="TreeGrafter"/>
</dbReference>
<dbReference type="AlphaFoldDB" id="A0A366WNA6"/>
<dbReference type="InterPro" id="IPR015421">
    <property type="entry name" value="PyrdxlP-dep_Trfase_major"/>
</dbReference>
<evidence type="ECO:0000256" key="4">
    <source>
        <dbReference type="RuleBase" id="RU362118"/>
    </source>
</evidence>
<comment type="similarity">
    <text evidence="4">Belongs to the trans-sulfuration enzymes family.</text>
</comment>
<dbReference type="PANTHER" id="PTHR11808:SF80">
    <property type="entry name" value="CYSTATHIONINE GAMMA-LYASE"/>
    <property type="match status" value="1"/>
</dbReference>
<dbReference type="InterPro" id="IPR054542">
    <property type="entry name" value="Cys_met_metab_PP"/>
</dbReference>
<gene>
    <name evidence="6" type="ORF">DS909_20205</name>
</gene>
<dbReference type="PIRSF" id="PIRSF001434">
    <property type="entry name" value="CGS"/>
    <property type="match status" value="1"/>
</dbReference>
<dbReference type="Pfam" id="PF01053">
    <property type="entry name" value="Cys_Met_Meta_PP"/>
    <property type="match status" value="1"/>
</dbReference>
<reference evidence="6 7" key="1">
    <citation type="submission" date="2018-07" db="EMBL/GenBank/DDBJ databases">
        <title>Modular assembly of carbohydrate-degrading microbial communities in the ocean.</title>
        <authorList>
            <person name="Enke T.N."/>
            <person name="Datta M.S."/>
            <person name="Schwartzman J.A."/>
            <person name="Cermak N."/>
            <person name="Schmitz D.A."/>
            <person name="Barrere J."/>
            <person name="Cordero O.X."/>
        </authorList>
    </citation>
    <scope>NUCLEOTIDE SEQUENCE [LARGE SCALE GENOMIC DNA]</scope>
    <source>
        <strain evidence="6 7">C3M10</strain>
    </source>
</reference>
<dbReference type="RefSeq" id="WP_113825379.1">
    <property type="nucleotide sequence ID" value="NZ_QOCE01000047.1"/>
</dbReference>
<comment type="cofactor">
    <cofactor evidence="1 4">
        <name>pyridoxal 5'-phosphate</name>
        <dbReference type="ChEBI" id="CHEBI:597326"/>
    </cofactor>
</comment>
<dbReference type="FunFam" id="3.40.640.10:FF:000046">
    <property type="entry name" value="Cystathionine gamma-lyase"/>
    <property type="match status" value="1"/>
</dbReference>
<evidence type="ECO:0000256" key="5">
    <source>
        <dbReference type="SAM" id="MobiDB-lite"/>
    </source>
</evidence>
<dbReference type="Gene3D" id="3.40.640.10">
    <property type="entry name" value="Type I PLP-dependent aspartate aminotransferase-like (Major domain)"/>
    <property type="match status" value="1"/>
</dbReference>
<organism evidence="6 7">
    <name type="scientific">Phaeobacter gallaeciensis</name>
    <dbReference type="NCBI Taxonomy" id="60890"/>
    <lineage>
        <taxon>Bacteria</taxon>
        <taxon>Pseudomonadati</taxon>
        <taxon>Pseudomonadota</taxon>
        <taxon>Alphaproteobacteria</taxon>
        <taxon>Rhodobacterales</taxon>
        <taxon>Roseobacteraceae</taxon>
        <taxon>Phaeobacter</taxon>
    </lineage>
</organism>